<accession>A0A512ILC0</accession>
<dbReference type="Proteomes" id="UP000321258">
    <property type="component" value="Unassembled WGS sequence"/>
</dbReference>
<comment type="similarity">
    <text evidence="7">Belongs to the binding-protein-dependent transport system permease family.</text>
</comment>
<sequence>MCGTSRPMIAYALRRLLQAIPTLFVVVTLSFFLIRLAPGGPFDLERPLPPAAMENLKRLYGLDQPLIVQYGRYLLSLAKGDLGPSFSFRDLTVNDLFARGLPVSATLGSLALALALLLGLGFGTLAAFRRGRMADRLVGIGASLGLAVPTFVTAPLLQIVFGLSLAWLPVGGWDGGNPRNLVLPVITLALPQIAAIARLTRSALNEVLTQPHIRTLRAMGLPPWRVALQALRGALLPVLSTLGPVAAALLTGSVIVETIFGLPGIGRYFVDGALNRDYTLVMGTVVLVAVMVVAFNLVADLLAAVLDPRLRLGA</sequence>
<name>A0A512ILC0_9HYPH</name>
<evidence type="ECO:0000256" key="3">
    <source>
        <dbReference type="ARBA" id="ARBA00022475"/>
    </source>
</evidence>
<evidence type="ECO:0000256" key="4">
    <source>
        <dbReference type="ARBA" id="ARBA00022692"/>
    </source>
</evidence>
<organism evidence="9 10">
    <name type="scientific">Methylobacterium haplocladii</name>
    <dbReference type="NCBI Taxonomy" id="1176176"/>
    <lineage>
        <taxon>Bacteria</taxon>
        <taxon>Pseudomonadati</taxon>
        <taxon>Pseudomonadota</taxon>
        <taxon>Alphaproteobacteria</taxon>
        <taxon>Hyphomicrobiales</taxon>
        <taxon>Methylobacteriaceae</taxon>
        <taxon>Methylobacterium</taxon>
    </lineage>
</organism>
<feature type="domain" description="ABC transmembrane type-1" evidence="8">
    <location>
        <begin position="101"/>
        <end position="303"/>
    </location>
</feature>
<keyword evidence="2 7" id="KW-0813">Transport</keyword>
<evidence type="ECO:0000313" key="10">
    <source>
        <dbReference type="Proteomes" id="UP000321258"/>
    </source>
</evidence>
<dbReference type="EMBL" id="BJZT01000007">
    <property type="protein sequence ID" value="GEO98506.1"/>
    <property type="molecule type" value="Genomic_DNA"/>
</dbReference>
<comment type="subcellular location">
    <subcellularLocation>
        <location evidence="1 7">Cell membrane</location>
        <topology evidence="1 7">Multi-pass membrane protein</topology>
    </subcellularLocation>
</comment>
<feature type="transmembrane region" description="Helical" evidence="7">
    <location>
        <begin position="280"/>
        <end position="306"/>
    </location>
</feature>
<dbReference type="PANTHER" id="PTHR43163:SF6">
    <property type="entry name" value="DIPEPTIDE TRANSPORT SYSTEM PERMEASE PROTEIN DPPB-RELATED"/>
    <property type="match status" value="1"/>
</dbReference>
<dbReference type="SUPFAM" id="SSF161098">
    <property type="entry name" value="MetI-like"/>
    <property type="match status" value="1"/>
</dbReference>
<keyword evidence="5 7" id="KW-1133">Transmembrane helix</keyword>
<dbReference type="AlphaFoldDB" id="A0A512ILC0"/>
<keyword evidence="4 7" id="KW-0812">Transmembrane</keyword>
<keyword evidence="10" id="KW-1185">Reference proteome</keyword>
<comment type="caution">
    <text evidence="9">The sequence shown here is derived from an EMBL/GenBank/DDBJ whole genome shotgun (WGS) entry which is preliminary data.</text>
</comment>
<evidence type="ECO:0000256" key="1">
    <source>
        <dbReference type="ARBA" id="ARBA00004651"/>
    </source>
</evidence>
<proteinExistence type="inferred from homology"/>
<feature type="transmembrane region" description="Helical" evidence="7">
    <location>
        <begin position="234"/>
        <end position="260"/>
    </location>
</feature>
<evidence type="ECO:0000259" key="8">
    <source>
        <dbReference type="PROSITE" id="PS50928"/>
    </source>
</evidence>
<gene>
    <name evidence="9" type="primary">OppB</name>
    <name evidence="9" type="ORF">MHA02_08940</name>
</gene>
<evidence type="ECO:0000256" key="2">
    <source>
        <dbReference type="ARBA" id="ARBA00022448"/>
    </source>
</evidence>
<dbReference type="GO" id="GO:0005886">
    <property type="term" value="C:plasma membrane"/>
    <property type="evidence" value="ECO:0007669"/>
    <property type="project" value="UniProtKB-SubCell"/>
</dbReference>
<dbReference type="CDD" id="cd06261">
    <property type="entry name" value="TM_PBP2"/>
    <property type="match status" value="1"/>
</dbReference>
<evidence type="ECO:0000256" key="6">
    <source>
        <dbReference type="ARBA" id="ARBA00023136"/>
    </source>
</evidence>
<dbReference type="PROSITE" id="PS50928">
    <property type="entry name" value="ABC_TM1"/>
    <property type="match status" value="1"/>
</dbReference>
<keyword evidence="6 7" id="KW-0472">Membrane</keyword>
<dbReference type="Gene3D" id="1.10.3720.10">
    <property type="entry name" value="MetI-like"/>
    <property type="match status" value="1"/>
</dbReference>
<feature type="transmembrane region" description="Helical" evidence="7">
    <location>
        <begin position="140"/>
        <end position="161"/>
    </location>
</feature>
<feature type="transmembrane region" description="Helical" evidence="7">
    <location>
        <begin position="107"/>
        <end position="128"/>
    </location>
</feature>
<reference evidence="9 10" key="1">
    <citation type="submission" date="2019-07" db="EMBL/GenBank/DDBJ databases">
        <title>Whole genome shotgun sequence of Methylobacterium haplocladii NBRC 107714.</title>
        <authorList>
            <person name="Hosoyama A."/>
            <person name="Uohara A."/>
            <person name="Ohji S."/>
            <person name="Ichikawa N."/>
        </authorList>
    </citation>
    <scope>NUCLEOTIDE SEQUENCE [LARGE SCALE GENOMIC DNA]</scope>
    <source>
        <strain evidence="9 10">NBRC 107714</strain>
    </source>
</reference>
<evidence type="ECO:0000256" key="7">
    <source>
        <dbReference type="RuleBase" id="RU363032"/>
    </source>
</evidence>
<dbReference type="PANTHER" id="PTHR43163">
    <property type="entry name" value="DIPEPTIDE TRANSPORT SYSTEM PERMEASE PROTEIN DPPB-RELATED"/>
    <property type="match status" value="1"/>
</dbReference>
<protein>
    <submittedName>
        <fullName evidence="9">ABC transporter</fullName>
    </submittedName>
</protein>
<dbReference type="Pfam" id="PF19300">
    <property type="entry name" value="BPD_transp_1_N"/>
    <property type="match status" value="1"/>
</dbReference>
<dbReference type="InterPro" id="IPR035906">
    <property type="entry name" value="MetI-like_sf"/>
</dbReference>
<dbReference type="InterPro" id="IPR000515">
    <property type="entry name" value="MetI-like"/>
</dbReference>
<evidence type="ECO:0000313" key="9">
    <source>
        <dbReference type="EMBL" id="GEO98506.1"/>
    </source>
</evidence>
<dbReference type="Pfam" id="PF00528">
    <property type="entry name" value="BPD_transp_1"/>
    <property type="match status" value="1"/>
</dbReference>
<evidence type="ECO:0000256" key="5">
    <source>
        <dbReference type="ARBA" id="ARBA00022989"/>
    </source>
</evidence>
<dbReference type="GO" id="GO:0055085">
    <property type="term" value="P:transmembrane transport"/>
    <property type="evidence" value="ECO:0007669"/>
    <property type="project" value="InterPro"/>
</dbReference>
<feature type="transmembrane region" description="Helical" evidence="7">
    <location>
        <begin position="16"/>
        <end position="37"/>
    </location>
</feature>
<dbReference type="InterPro" id="IPR045621">
    <property type="entry name" value="BPD_transp_1_N"/>
</dbReference>
<keyword evidence="3" id="KW-1003">Cell membrane</keyword>